<evidence type="ECO:0000256" key="4">
    <source>
        <dbReference type="ARBA" id="ARBA00022695"/>
    </source>
</evidence>
<keyword evidence="8" id="KW-0460">Magnesium</keyword>
<dbReference type="GO" id="GO:0003677">
    <property type="term" value="F:DNA binding"/>
    <property type="evidence" value="ECO:0007669"/>
    <property type="project" value="InterPro"/>
</dbReference>
<evidence type="ECO:0000313" key="12">
    <source>
        <dbReference type="Proteomes" id="UP000249915"/>
    </source>
</evidence>
<keyword evidence="6" id="KW-0547">Nucleotide-binding</keyword>
<dbReference type="GO" id="GO:0046872">
    <property type="term" value="F:metal ion binding"/>
    <property type="evidence" value="ECO:0007669"/>
    <property type="project" value="UniProtKB-KW"/>
</dbReference>
<evidence type="ECO:0000256" key="1">
    <source>
        <dbReference type="ARBA" id="ARBA00001946"/>
    </source>
</evidence>
<keyword evidence="3" id="KW-0808">Transferase</keyword>
<gene>
    <name evidence="11" type="ORF">BAY60_25025</name>
</gene>
<dbReference type="AlphaFoldDB" id="A0A2V4AMW9"/>
<evidence type="ECO:0000256" key="3">
    <source>
        <dbReference type="ARBA" id="ARBA00022679"/>
    </source>
</evidence>
<dbReference type="CDD" id="cd00093">
    <property type="entry name" value="HTH_XRE"/>
    <property type="match status" value="1"/>
</dbReference>
<reference evidence="11 12" key="1">
    <citation type="submission" date="2016-07" db="EMBL/GenBank/DDBJ databases">
        <title>Draft genome sequence of Prauserella muralis DSM 45305, isolated from a mould-covered wall in an indoor environment.</title>
        <authorList>
            <person name="Ruckert C."/>
            <person name="Albersmeier A."/>
            <person name="Jiang C.-L."/>
            <person name="Jiang Y."/>
            <person name="Kalinowski J."/>
            <person name="Schneider O."/>
            <person name="Winkler A."/>
            <person name="Zotchev S.B."/>
        </authorList>
    </citation>
    <scope>NUCLEOTIDE SEQUENCE [LARGE SCALE GENOMIC DNA]</scope>
    <source>
        <strain evidence="11 12">DSM 45305</strain>
    </source>
</reference>
<evidence type="ECO:0000313" key="11">
    <source>
        <dbReference type="EMBL" id="PXY21393.1"/>
    </source>
</evidence>
<keyword evidence="5" id="KW-0479">Metal-binding</keyword>
<sequence>MSQRDLARAANVPQSTVATVESGRRQPSVAMLERLLAAAGFRLQTRLANTVRPSRLLERYHADVAAIVVRYPVDRVWVFGSVARGDDGPDSDLDLLVELRPAASVVDIIGLDEELSAVLGCPVDVVTTTELESNDLLRRGVNRHRHQLTLAA</sequence>
<dbReference type="InterPro" id="IPR002934">
    <property type="entry name" value="Polymerase_NTP_transf_dom"/>
</dbReference>
<dbReference type="Gene3D" id="1.10.260.40">
    <property type="entry name" value="lambda repressor-like DNA-binding domains"/>
    <property type="match status" value="1"/>
</dbReference>
<keyword evidence="2" id="KW-1277">Toxin-antitoxin system</keyword>
<comment type="similarity">
    <text evidence="9">Belongs to the MntA antitoxin family.</text>
</comment>
<name>A0A2V4AMW9_9PSEU</name>
<evidence type="ECO:0000256" key="7">
    <source>
        <dbReference type="ARBA" id="ARBA00022840"/>
    </source>
</evidence>
<dbReference type="GO" id="GO:0016779">
    <property type="term" value="F:nucleotidyltransferase activity"/>
    <property type="evidence" value="ECO:0007669"/>
    <property type="project" value="UniProtKB-KW"/>
</dbReference>
<keyword evidence="7" id="KW-0067">ATP-binding</keyword>
<dbReference type="EMBL" id="MASW01000006">
    <property type="protein sequence ID" value="PXY21393.1"/>
    <property type="molecule type" value="Genomic_DNA"/>
</dbReference>
<dbReference type="PANTHER" id="PTHR33571:SF12">
    <property type="entry name" value="BSL3053 PROTEIN"/>
    <property type="match status" value="1"/>
</dbReference>
<evidence type="ECO:0000259" key="10">
    <source>
        <dbReference type="PROSITE" id="PS50943"/>
    </source>
</evidence>
<evidence type="ECO:0000256" key="5">
    <source>
        <dbReference type="ARBA" id="ARBA00022723"/>
    </source>
</evidence>
<keyword evidence="12" id="KW-1185">Reference proteome</keyword>
<comment type="caution">
    <text evidence="11">The sequence shown here is derived from an EMBL/GenBank/DDBJ whole genome shotgun (WGS) entry which is preliminary data.</text>
</comment>
<protein>
    <submittedName>
        <fullName evidence="11">XRE family transcriptional regulator</fullName>
    </submittedName>
</protein>
<dbReference type="InterPro" id="IPR001387">
    <property type="entry name" value="Cro/C1-type_HTH"/>
</dbReference>
<feature type="domain" description="HTH cro/C1-type" evidence="10">
    <location>
        <begin position="1"/>
        <end position="46"/>
    </location>
</feature>
<dbReference type="Proteomes" id="UP000249915">
    <property type="component" value="Unassembled WGS sequence"/>
</dbReference>
<dbReference type="SUPFAM" id="SSF47413">
    <property type="entry name" value="lambda repressor-like DNA-binding domains"/>
    <property type="match status" value="1"/>
</dbReference>
<evidence type="ECO:0000256" key="8">
    <source>
        <dbReference type="ARBA" id="ARBA00022842"/>
    </source>
</evidence>
<organism evidence="11 12">
    <name type="scientific">Prauserella muralis</name>
    <dbReference type="NCBI Taxonomy" id="588067"/>
    <lineage>
        <taxon>Bacteria</taxon>
        <taxon>Bacillati</taxon>
        <taxon>Actinomycetota</taxon>
        <taxon>Actinomycetes</taxon>
        <taxon>Pseudonocardiales</taxon>
        <taxon>Pseudonocardiaceae</taxon>
        <taxon>Prauserella</taxon>
    </lineage>
</organism>
<dbReference type="PROSITE" id="PS50943">
    <property type="entry name" value="HTH_CROC1"/>
    <property type="match status" value="1"/>
</dbReference>
<proteinExistence type="inferred from homology"/>
<evidence type="ECO:0000256" key="6">
    <source>
        <dbReference type="ARBA" id="ARBA00022741"/>
    </source>
</evidence>
<dbReference type="GO" id="GO:0005524">
    <property type="term" value="F:ATP binding"/>
    <property type="evidence" value="ECO:0007669"/>
    <property type="project" value="UniProtKB-KW"/>
</dbReference>
<dbReference type="PANTHER" id="PTHR33571">
    <property type="entry name" value="SSL8005 PROTEIN"/>
    <property type="match status" value="1"/>
</dbReference>
<accession>A0A2V4AMW9</accession>
<dbReference type="InterPro" id="IPR043519">
    <property type="entry name" value="NT_sf"/>
</dbReference>
<dbReference type="Pfam" id="PF01909">
    <property type="entry name" value="NTP_transf_2"/>
    <property type="match status" value="1"/>
</dbReference>
<evidence type="ECO:0000256" key="9">
    <source>
        <dbReference type="ARBA" id="ARBA00038276"/>
    </source>
</evidence>
<dbReference type="InterPro" id="IPR010982">
    <property type="entry name" value="Lambda_DNA-bd_dom_sf"/>
</dbReference>
<dbReference type="Pfam" id="PF01381">
    <property type="entry name" value="HTH_3"/>
    <property type="match status" value="1"/>
</dbReference>
<keyword evidence="4" id="KW-0548">Nucleotidyltransferase</keyword>
<evidence type="ECO:0000256" key="2">
    <source>
        <dbReference type="ARBA" id="ARBA00022649"/>
    </source>
</evidence>
<dbReference type="Gene3D" id="3.30.460.10">
    <property type="entry name" value="Beta Polymerase, domain 2"/>
    <property type="match status" value="1"/>
</dbReference>
<comment type="cofactor">
    <cofactor evidence="1">
        <name>Mg(2+)</name>
        <dbReference type="ChEBI" id="CHEBI:18420"/>
    </cofactor>
</comment>
<dbReference type="SUPFAM" id="SSF81301">
    <property type="entry name" value="Nucleotidyltransferase"/>
    <property type="match status" value="1"/>
</dbReference>
<dbReference type="InterPro" id="IPR052038">
    <property type="entry name" value="Type-VII_TA_antitoxin"/>
</dbReference>
<dbReference type="CDD" id="cd05403">
    <property type="entry name" value="NT_KNTase_like"/>
    <property type="match status" value="1"/>
</dbReference>